<organism evidence="6 7">
    <name type="scientific">Haematococcus lacustris</name>
    <name type="common">Green alga</name>
    <name type="synonym">Haematococcus pluvialis</name>
    <dbReference type="NCBI Taxonomy" id="44745"/>
    <lineage>
        <taxon>Eukaryota</taxon>
        <taxon>Viridiplantae</taxon>
        <taxon>Chlorophyta</taxon>
        <taxon>core chlorophytes</taxon>
        <taxon>Chlorophyceae</taxon>
        <taxon>CS clade</taxon>
        <taxon>Chlamydomonadales</taxon>
        <taxon>Haematococcaceae</taxon>
        <taxon>Haematococcus</taxon>
    </lineage>
</organism>
<evidence type="ECO:0000256" key="2">
    <source>
        <dbReference type="ARBA" id="ARBA00022837"/>
    </source>
</evidence>
<dbReference type="GO" id="GO:0005509">
    <property type="term" value="F:calcium ion binding"/>
    <property type="evidence" value="ECO:0007669"/>
    <property type="project" value="InterPro"/>
</dbReference>
<dbReference type="InterPro" id="IPR050145">
    <property type="entry name" value="Centrin_CML-like"/>
</dbReference>
<keyword evidence="4" id="KW-0472">Membrane</keyword>
<dbReference type="PROSITE" id="PS00018">
    <property type="entry name" value="EF_HAND_1"/>
    <property type="match status" value="1"/>
</dbReference>
<protein>
    <recommendedName>
        <fullName evidence="5">EF-hand domain-containing protein</fullName>
    </recommendedName>
</protein>
<keyword evidence="2" id="KW-0106">Calcium</keyword>
<feature type="transmembrane region" description="Helical" evidence="4">
    <location>
        <begin position="53"/>
        <end position="77"/>
    </location>
</feature>
<keyword evidence="4" id="KW-1133">Transmembrane helix</keyword>
<accession>A0A699YLW5</accession>
<feature type="region of interest" description="Disordered" evidence="3">
    <location>
        <begin position="1"/>
        <end position="24"/>
    </location>
</feature>
<dbReference type="SUPFAM" id="SSF47473">
    <property type="entry name" value="EF-hand"/>
    <property type="match status" value="1"/>
</dbReference>
<name>A0A699YLW5_HAELA</name>
<comment type="caution">
    <text evidence="6">The sequence shown here is derived from an EMBL/GenBank/DDBJ whole genome shotgun (WGS) entry which is preliminary data.</text>
</comment>
<dbReference type="PANTHER" id="PTHR23050">
    <property type="entry name" value="CALCIUM BINDING PROTEIN"/>
    <property type="match status" value="1"/>
</dbReference>
<dbReference type="Gene3D" id="1.10.238.10">
    <property type="entry name" value="EF-hand"/>
    <property type="match status" value="1"/>
</dbReference>
<dbReference type="InterPro" id="IPR018247">
    <property type="entry name" value="EF_Hand_1_Ca_BS"/>
</dbReference>
<dbReference type="PROSITE" id="PS50222">
    <property type="entry name" value="EF_HAND_2"/>
    <property type="match status" value="1"/>
</dbReference>
<feature type="region of interest" description="Disordered" evidence="3">
    <location>
        <begin position="163"/>
        <end position="184"/>
    </location>
</feature>
<evidence type="ECO:0000313" key="7">
    <source>
        <dbReference type="Proteomes" id="UP000485058"/>
    </source>
</evidence>
<keyword evidence="4" id="KW-0812">Transmembrane</keyword>
<dbReference type="InterPro" id="IPR011992">
    <property type="entry name" value="EF-hand-dom_pair"/>
</dbReference>
<evidence type="ECO:0000256" key="1">
    <source>
        <dbReference type="ARBA" id="ARBA00022737"/>
    </source>
</evidence>
<dbReference type="InterPro" id="IPR002048">
    <property type="entry name" value="EF_hand_dom"/>
</dbReference>
<evidence type="ECO:0000256" key="4">
    <source>
        <dbReference type="SAM" id="Phobius"/>
    </source>
</evidence>
<sequence>PVLPSPRQLGHQQGGPLATAGTSSWHPSAQQVDVVMDLEADLLALFWFRRPKLLLWVVAMVATLNGLSLMVSCYFLVVKGPVLGFQAVAIWLPLLLIDLASACYLGYVTLPQYGLLVTALVADPEDLFDILQSAALADALAEEHEGITGKVIHLLSHLQPGKQAAQRHHEEKRRMARKKNDQRSNAIAKQFGLTSDPLNDVYETRAGASPAGPADDMPASYDAGPAANGTATTGHATLPYTENTMKAADDCAEVFVELLALRAGVIWASRPPSVEAFRHKLDRFVPLVREMTTALAQLRVNPELRALRSAFDVLDPKHADKITATQLGHHVRHVLGSGVSPGELKTMLSEVDVDGSKSISFSEMVLYLCFCAIDPKVGGSGRITLDSLATACENLGCDTLNSVRTLKAMIRMADPDKLRVVGLRRFVHVLSFIDFDSVPLAP</sequence>
<keyword evidence="1" id="KW-0677">Repeat</keyword>
<gene>
    <name evidence="6" type="ORF">HaLaN_02674</name>
</gene>
<reference evidence="6 7" key="1">
    <citation type="submission" date="2020-02" db="EMBL/GenBank/DDBJ databases">
        <title>Draft genome sequence of Haematococcus lacustris strain NIES-144.</title>
        <authorList>
            <person name="Morimoto D."/>
            <person name="Nakagawa S."/>
            <person name="Yoshida T."/>
            <person name="Sawayama S."/>
        </authorList>
    </citation>
    <scope>NUCLEOTIDE SEQUENCE [LARGE SCALE GENOMIC DNA]</scope>
    <source>
        <strain evidence="6 7">NIES-144</strain>
    </source>
</reference>
<evidence type="ECO:0000256" key="3">
    <source>
        <dbReference type="SAM" id="MobiDB-lite"/>
    </source>
</evidence>
<dbReference type="CDD" id="cd00051">
    <property type="entry name" value="EFh"/>
    <property type="match status" value="1"/>
</dbReference>
<dbReference type="Proteomes" id="UP000485058">
    <property type="component" value="Unassembled WGS sequence"/>
</dbReference>
<proteinExistence type="predicted"/>
<feature type="domain" description="EF-hand" evidence="5">
    <location>
        <begin position="339"/>
        <end position="374"/>
    </location>
</feature>
<feature type="compositionally biased region" description="Basic and acidic residues" evidence="3">
    <location>
        <begin position="167"/>
        <end position="182"/>
    </location>
</feature>
<dbReference type="EMBL" id="BLLF01000117">
    <property type="protein sequence ID" value="GFH07814.1"/>
    <property type="molecule type" value="Genomic_DNA"/>
</dbReference>
<evidence type="ECO:0000313" key="6">
    <source>
        <dbReference type="EMBL" id="GFH07814.1"/>
    </source>
</evidence>
<dbReference type="AlphaFoldDB" id="A0A699YLW5"/>
<keyword evidence="7" id="KW-1185">Reference proteome</keyword>
<feature type="transmembrane region" description="Helical" evidence="4">
    <location>
        <begin position="83"/>
        <end position="107"/>
    </location>
</feature>
<evidence type="ECO:0000259" key="5">
    <source>
        <dbReference type="PROSITE" id="PS50222"/>
    </source>
</evidence>
<dbReference type="Pfam" id="PF13499">
    <property type="entry name" value="EF-hand_7"/>
    <property type="match status" value="1"/>
</dbReference>
<feature type="non-terminal residue" evidence="6">
    <location>
        <position position="1"/>
    </location>
</feature>